<evidence type="ECO:0000256" key="4">
    <source>
        <dbReference type="ARBA" id="ARBA00010662"/>
    </source>
</evidence>
<comment type="pathway">
    <text evidence="3 7">Carbohydrate degradation; pentose phosphate pathway; D-ribulose 5-phosphate from D-glucose 6-phosphate (oxidative stage): step 2/3.</text>
</comment>
<reference evidence="10" key="1">
    <citation type="journal article" date="2019" name="Int. J. Syst. Evol. Microbiol.">
        <title>The Global Catalogue of Microorganisms (GCM) 10K type strain sequencing project: providing services to taxonomists for standard genome sequencing and annotation.</title>
        <authorList>
            <consortium name="The Broad Institute Genomics Platform"/>
            <consortium name="The Broad Institute Genome Sequencing Center for Infectious Disease"/>
            <person name="Wu L."/>
            <person name="Ma J."/>
        </authorList>
    </citation>
    <scope>NUCLEOTIDE SEQUENCE [LARGE SCALE GENOMIC DNA]</scope>
    <source>
        <strain evidence="10">JCM 16929</strain>
    </source>
</reference>
<feature type="domain" description="Glucosamine/galactosamine-6-phosphate isomerase" evidence="8">
    <location>
        <begin position="11"/>
        <end position="226"/>
    </location>
</feature>
<evidence type="ECO:0000256" key="6">
    <source>
        <dbReference type="ARBA" id="ARBA00020337"/>
    </source>
</evidence>
<dbReference type="SUPFAM" id="SSF100950">
    <property type="entry name" value="NagB/RpiA/CoA transferase-like"/>
    <property type="match status" value="1"/>
</dbReference>
<dbReference type="Gene3D" id="3.40.50.1360">
    <property type="match status" value="1"/>
</dbReference>
<dbReference type="EMBL" id="BAABAB010000022">
    <property type="protein sequence ID" value="GAA3627183.1"/>
    <property type="molecule type" value="Genomic_DNA"/>
</dbReference>
<dbReference type="InterPro" id="IPR006148">
    <property type="entry name" value="Glc/Gal-6P_isomerase"/>
</dbReference>
<dbReference type="InterPro" id="IPR005900">
    <property type="entry name" value="6-phosphogluconolactonase_DevB"/>
</dbReference>
<accession>A0ABP7A8L4</accession>
<name>A0ABP7A8L4_9ACTN</name>
<dbReference type="Proteomes" id="UP001501490">
    <property type="component" value="Unassembled WGS sequence"/>
</dbReference>
<dbReference type="CDD" id="cd01400">
    <property type="entry name" value="6PGL"/>
    <property type="match status" value="1"/>
</dbReference>
<evidence type="ECO:0000256" key="2">
    <source>
        <dbReference type="ARBA" id="ARBA00002681"/>
    </source>
</evidence>
<keyword evidence="10" id="KW-1185">Reference proteome</keyword>
<dbReference type="RefSeq" id="WP_344806296.1">
    <property type="nucleotide sequence ID" value="NZ_BAABAB010000022.1"/>
</dbReference>
<dbReference type="InterPro" id="IPR037171">
    <property type="entry name" value="NagB/RpiA_transferase-like"/>
</dbReference>
<comment type="caution">
    <text evidence="9">The sequence shown here is derived from an EMBL/GenBank/DDBJ whole genome shotgun (WGS) entry which is preliminary data.</text>
</comment>
<dbReference type="PANTHER" id="PTHR11054">
    <property type="entry name" value="6-PHOSPHOGLUCONOLACTONASE"/>
    <property type="match status" value="1"/>
</dbReference>
<evidence type="ECO:0000313" key="10">
    <source>
        <dbReference type="Proteomes" id="UP001501490"/>
    </source>
</evidence>
<sequence>MSGYEVVVHNSADEVAEALAHRLIARLAELQRDFRVPQLCLTGGRIATRAYGHLAEEGAHAAVDWSRVELWWGDERFVPAGDADRNADSTLDLLRPLGFDPARVHVMPSSDAGMELDNAADAYARELGDTVFDICLLGMGPDGHVASIFPEHPSSYAEGEVIGVRSSPKPPPERISLTLPVIDRSHEVWFIVSGADKAAAAKMALLGAGPVQVPAGGVSGVDRTLWLLDREAAAQLPPDLAARPGLS</sequence>
<dbReference type="Pfam" id="PF01182">
    <property type="entry name" value="Glucosamine_iso"/>
    <property type="match status" value="1"/>
</dbReference>
<evidence type="ECO:0000256" key="7">
    <source>
        <dbReference type="RuleBase" id="RU365095"/>
    </source>
</evidence>
<evidence type="ECO:0000256" key="5">
    <source>
        <dbReference type="ARBA" id="ARBA00013198"/>
    </source>
</evidence>
<gene>
    <name evidence="7 9" type="primary">pgl</name>
    <name evidence="9" type="ORF">GCM10022236_31870</name>
</gene>
<comment type="catalytic activity">
    <reaction evidence="1 7">
        <text>6-phospho-D-glucono-1,5-lactone + H2O = 6-phospho-D-gluconate + H(+)</text>
        <dbReference type="Rhea" id="RHEA:12556"/>
        <dbReference type="ChEBI" id="CHEBI:15377"/>
        <dbReference type="ChEBI" id="CHEBI:15378"/>
        <dbReference type="ChEBI" id="CHEBI:57955"/>
        <dbReference type="ChEBI" id="CHEBI:58759"/>
        <dbReference type="EC" id="3.1.1.31"/>
    </reaction>
</comment>
<comment type="similarity">
    <text evidence="4 7">Belongs to the glucosamine/galactosamine-6-phosphate isomerase family. 6-phosphogluconolactonase subfamily.</text>
</comment>
<evidence type="ECO:0000313" key="9">
    <source>
        <dbReference type="EMBL" id="GAA3627183.1"/>
    </source>
</evidence>
<comment type="function">
    <text evidence="2 7">Hydrolysis of 6-phosphogluconolactone to 6-phosphogluconate.</text>
</comment>
<proteinExistence type="inferred from homology"/>
<evidence type="ECO:0000256" key="3">
    <source>
        <dbReference type="ARBA" id="ARBA00004961"/>
    </source>
</evidence>
<evidence type="ECO:0000259" key="8">
    <source>
        <dbReference type="Pfam" id="PF01182"/>
    </source>
</evidence>
<protein>
    <recommendedName>
        <fullName evidence="6 7">6-phosphogluconolactonase</fullName>
        <shortName evidence="7">6PGL</shortName>
        <ecNumber evidence="5 7">3.1.1.31</ecNumber>
    </recommendedName>
</protein>
<dbReference type="PANTHER" id="PTHR11054:SF0">
    <property type="entry name" value="6-PHOSPHOGLUCONOLACTONASE"/>
    <property type="match status" value="1"/>
</dbReference>
<dbReference type="NCBIfam" id="TIGR01198">
    <property type="entry name" value="pgl"/>
    <property type="match status" value="1"/>
</dbReference>
<organism evidence="9 10">
    <name type="scientific">Microlunatus ginsengisoli</name>
    <dbReference type="NCBI Taxonomy" id="363863"/>
    <lineage>
        <taxon>Bacteria</taxon>
        <taxon>Bacillati</taxon>
        <taxon>Actinomycetota</taxon>
        <taxon>Actinomycetes</taxon>
        <taxon>Propionibacteriales</taxon>
        <taxon>Propionibacteriaceae</taxon>
        <taxon>Microlunatus</taxon>
    </lineage>
</organism>
<keyword evidence="7" id="KW-0378">Hydrolase</keyword>
<dbReference type="InterPro" id="IPR039104">
    <property type="entry name" value="6PGL"/>
</dbReference>
<dbReference type="EC" id="3.1.1.31" evidence="5 7"/>
<evidence type="ECO:0000256" key="1">
    <source>
        <dbReference type="ARBA" id="ARBA00000832"/>
    </source>
</evidence>